<dbReference type="AlphaFoldDB" id="A0A2J7Z242"/>
<proteinExistence type="predicted"/>
<gene>
    <name evidence="1" type="ORF">SMF913_10372</name>
</gene>
<dbReference type="Proteomes" id="UP000236520">
    <property type="component" value="Unassembled WGS sequence"/>
</dbReference>
<reference evidence="1 2" key="1">
    <citation type="submission" date="2015-09" db="EMBL/GenBank/DDBJ databases">
        <title>Genome sequence, genome mining and natural product profiling of a biocontrol bacterium Streptomyces malaysiensis F913.</title>
        <authorList>
            <person name="Xu Y."/>
            <person name="Wei J."/>
            <person name="Xie J."/>
            <person name="Li T."/>
            <person name="Zhou Z."/>
        </authorList>
    </citation>
    <scope>NUCLEOTIDE SEQUENCE [LARGE SCALE GENOMIC DNA]</scope>
    <source>
        <strain evidence="1 2">F913</strain>
    </source>
</reference>
<organism evidence="1 2">
    <name type="scientific">Streptomyces malaysiensis</name>
    <dbReference type="NCBI Taxonomy" id="92644"/>
    <lineage>
        <taxon>Bacteria</taxon>
        <taxon>Bacillati</taxon>
        <taxon>Actinomycetota</taxon>
        <taxon>Actinomycetes</taxon>
        <taxon>Kitasatosporales</taxon>
        <taxon>Streptomycetaceae</taxon>
        <taxon>Streptomyces</taxon>
        <taxon>Streptomyces violaceusniger group</taxon>
    </lineage>
</organism>
<comment type="caution">
    <text evidence="1">The sequence shown here is derived from an EMBL/GenBank/DDBJ whole genome shotgun (WGS) entry which is preliminary data.</text>
</comment>
<name>A0A2J7Z242_STRMQ</name>
<keyword evidence="2" id="KW-1185">Reference proteome</keyword>
<evidence type="ECO:0000313" key="2">
    <source>
        <dbReference type="Proteomes" id="UP000236520"/>
    </source>
</evidence>
<evidence type="ECO:0000313" key="1">
    <source>
        <dbReference type="EMBL" id="PNG94347.1"/>
    </source>
</evidence>
<protein>
    <submittedName>
        <fullName evidence="1">Uncharacterized protein</fullName>
    </submittedName>
</protein>
<accession>A0A2J7Z242</accession>
<sequence length="68" mass="7256">MSQKTSDERTLVSFLRARSTFSGYSRSGAIFGSSGISSLPHSRLAQSVSVSVTSQVTFLASTWALILV</sequence>
<dbReference type="EMBL" id="LJIW01000001">
    <property type="protein sequence ID" value="PNG94347.1"/>
    <property type="molecule type" value="Genomic_DNA"/>
</dbReference>